<comment type="catalytic activity">
    <reaction evidence="2">
        <text>2,5-diamino-6-hydroxy-4-(5-phosphoribosylamino)-pyrimidine + H2O = 2,5,6-triamino-4-hydroxypyrimidine + D-ribose 5-phosphate</text>
        <dbReference type="Rhea" id="RHEA:23436"/>
        <dbReference type="ChEBI" id="CHEBI:15377"/>
        <dbReference type="ChEBI" id="CHEBI:58614"/>
        <dbReference type="ChEBI" id="CHEBI:78346"/>
        <dbReference type="ChEBI" id="CHEBI:137796"/>
    </reaction>
</comment>
<dbReference type="Pfam" id="PF08719">
    <property type="entry name" value="NADAR"/>
    <property type="match status" value="1"/>
</dbReference>
<dbReference type="InterPro" id="IPR012816">
    <property type="entry name" value="NADAR"/>
</dbReference>
<accession>A0A8J7WHF0</accession>
<dbReference type="NCBIfam" id="TIGR02464">
    <property type="entry name" value="ribofla_fusion"/>
    <property type="match status" value="1"/>
</dbReference>
<sequence length="193" mass="21028">MTTAAEPDPTSARNRERLVEIIAAGAVPKWLMFWGHQPQADGSVGKGCLSQWWPSRFAVDGVDYASAEHWMMAAKARLFGDLDALSRILAAGTPAEAKKLGRLVRGFDEQVWAAHRFDLVVAGSVAKFGQDAELRGFLLGTARRVLVEASARDRIWGIGLAAADERAADPARWRGLNLLGFALMEAREQLSQA</sequence>
<dbReference type="Proteomes" id="UP000677913">
    <property type="component" value="Unassembled WGS sequence"/>
</dbReference>
<dbReference type="SUPFAM" id="SSF143990">
    <property type="entry name" value="YbiA-like"/>
    <property type="match status" value="1"/>
</dbReference>
<name>A0A8J7WHF0_9ACTN</name>
<comment type="caution">
    <text evidence="4">The sequence shown here is derived from an EMBL/GenBank/DDBJ whole genome shotgun (WGS) entry which is preliminary data.</text>
</comment>
<feature type="domain" description="NADAR" evidence="3">
    <location>
        <begin position="33"/>
        <end position="190"/>
    </location>
</feature>
<comment type="catalytic activity">
    <reaction evidence="1">
        <text>5-amino-6-(5-phospho-D-ribosylamino)uracil + H2O = 5,6-diaminouracil + D-ribose 5-phosphate</text>
        <dbReference type="Rhea" id="RHEA:55020"/>
        <dbReference type="ChEBI" id="CHEBI:15377"/>
        <dbReference type="ChEBI" id="CHEBI:46252"/>
        <dbReference type="ChEBI" id="CHEBI:58453"/>
        <dbReference type="ChEBI" id="CHEBI:78346"/>
    </reaction>
</comment>
<dbReference type="AlphaFoldDB" id="A0A8J7WHF0"/>
<evidence type="ECO:0000259" key="3">
    <source>
        <dbReference type="Pfam" id="PF08719"/>
    </source>
</evidence>
<evidence type="ECO:0000256" key="1">
    <source>
        <dbReference type="ARBA" id="ARBA00000022"/>
    </source>
</evidence>
<proteinExistence type="predicted"/>
<dbReference type="Gene3D" id="1.10.357.40">
    <property type="entry name" value="YbiA-like"/>
    <property type="match status" value="1"/>
</dbReference>
<evidence type="ECO:0000256" key="2">
    <source>
        <dbReference type="ARBA" id="ARBA00000751"/>
    </source>
</evidence>
<organism evidence="4 5">
    <name type="scientific">Actinocrinis puniceicyclus</name>
    <dbReference type="NCBI Taxonomy" id="977794"/>
    <lineage>
        <taxon>Bacteria</taxon>
        <taxon>Bacillati</taxon>
        <taxon>Actinomycetota</taxon>
        <taxon>Actinomycetes</taxon>
        <taxon>Catenulisporales</taxon>
        <taxon>Actinospicaceae</taxon>
        <taxon>Actinocrinis</taxon>
    </lineage>
</organism>
<evidence type="ECO:0000313" key="4">
    <source>
        <dbReference type="EMBL" id="MBS2962248.1"/>
    </source>
</evidence>
<keyword evidence="5" id="KW-1185">Reference proteome</keyword>
<protein>
    <submittedName>
        <fullName evidence="4">NADAR family protein</fullName>
    </submittedName>
</protein>
<reference evidence="4" key="1">
    <citation type="submission" date="2021-04" db="EMBL/GenBank/DDBJ databases">
        <title>Genome based classification of Actinospica acidithermotolerans sp. nov., an actinobacterium isolated from an Indonesian hot spring.</title>
        <authorList>
            <person name="Kusuma A.B."/>
            <person name="Putra K.E."/>
            <person name="Nafisah S."/>
            <person name="Loh J."/>
            <person name="Nouioui I."/>
            <person name="Goodfellow M."/>
        </authorList>
    </citation>
    <scope>NUCLEOTIDE SEQUENCE</scope>
    <source>
        <strain evidence="4">DSM 45618</strain>
    </source>
</reference>
<gene>
    <name evidence="4" type="ORF">KGA66_04270</name>
</gene>
<evidence type="ECO:0000313" key="5">
    <source>
        <dbReference type="Proteomes" id="UP000677913"/>
    </source>
</evidence>
<dbReference type="EMBL" id="JAGSXH010000009">
    <property type="protein sequence ID" value="MBS2962248.1"/>
    <property type="molecule type" value="Genomic_DNA"/>
</dbReference>
<dbReference type="CDD" id="cd15457">
    <property type="entry name" value="NADAR"/>
    <property type="match status" value="1"/>
</dbReference>
<dbReference type="InterPro" id="IPR037238">
    <property type="entry name" value="YbiA-like_sf"/>
</dbReference>